<accession>A0A8J4T9F8</accession>
<proteinExistence type="predicted"/>
<dbReference type="EMBL" id="QNUK01000592">
    <property type="protein sequence ID" value="KAF5891370.1"/>
    <property type="molecule type" value="Genomic_DNA"/>
</dbReference>
<dbReference type="AlphaFoldDB" id="A0A8J4T9F8"/>
<protein>
    <submittedName>
        <fullName evidence="1">Putative beta-mannosidase</fullName>
    </submittedName>
</protein>
<dbReference type="Proteomes" id="UP000727407">
    <property type="component" value="Unassembled WGS sequence"/>
</dbReference>
<feature type="non-terminal residue" evidence="1">
    <location>
        <position position="76"/>
    </location>
</feature>
<organism evidence="1 2">
    <name type="scientific">Clarias magur</name>
    <name type="common">Asian catfish</name>
    <name type="synonym">Macropteronotus magur</name>
    <dbReference type="NCBI Taxonomy" id="1594786"/>
    <lineage>
        <taxon>Eukaryota</taxon>
        <taxon>Metazoa</taxon>
        <taxon>Chordata</taxon>
        <taxon>Craniata</taxon>
        <taxon>Vertebrata</taxon>
        <taxon>Euteleostomi</taxon>
        <taxon>Actinopterygii</taxon>
        <taxon>Neopterygii</taxon>
        <taxon>Teleostei</taxon>
        <taxon>Ostariophysi</taxon>
        <taxon>Siluriformes</taxon>
        <taxon>Clariidae</taxon>
        <taxon>Clarias</taxon>
    </lineage>
</organism>
<reference evidence="1" key="1">
    <citation type="submission" date="2020-07" db="EMBL/GenBank/DDBJ databases">
        <title>Clarias magur genome sequencing, assembly and annotation.</title>
        <authorList>
            <person name="Kushwaha B."/>
            <person name="Kumar R."/>
            <person name="Das P."/>
            <person name="Joshi C.G."/>
            <person name="Kumar D."/>
            <person name="Nagpure N.S."/>
            <person name="Pandey M."/>
            <person name="Agarwal S."/>
            <person name="Srivastava S."/>
            <person name="Singh M."/>
            <person name="Sahoo L."/>
            <person name="Jayasankar P."/>
            <person name="Meher P.K."/>
            <person name="Koringa P.G."/>
            <person name="Iquebal M.A."/>
            <person name="Das S.P."/>
            <person name="Bit A."/>
            <person name="Patnaik S."/>
            <person name="Patel N."/>
            <person name="Shah T.M."/>
            <person name="Hinsu A."/>
            <person name="Jena J.K."/>
        </authorList>
    </citation>
    <scope>NUCLEOTIDE SEQUENCE</scope>
    <source>
        <strain evidence="1">CIFAMagur01</strain>
        <tissue evidence="1">Testis</tissue>
    </source>
</reference>
<comment type="caution">
    <text evidence="1">The sequence shown here is derived from an EMBL/GenBank/DDBJ whole genome shotgun (WGS) entry which is preliminary data.</text>
</comment>
<evidence type="ECO:0000313" key="1">
    <source>
        <dbReference type="EMBL" id="KAF5891370.1"/>
    </source>
</evidence>
<name>A0A8J4T9F8_CLAMG</name>
<sequence length="76" mass="8546">MLDRRAALWPPLTILKGVVDRPGYGAGHINTAWLEWQIAQMIRLTPCRGQECRECEQHRQIHPSLHPGGRPEAAPG</sequence>
<keyword evidence="2" id="KW-1185">Reference proteome</keyword>
<evidence type="ECO:0000313" key="2">
    <source>
        <dbReference type="Proteomes" id="UP000727407"/>
    </source>
</evidence>
<gene>
    <name evidence="1" type="primary">yjjP</name>
    <name evidence="1" type="ORF">DAT39_018926</name>
</gene>